<gene>
    <name evidence="2" type="ordered locus">Oter_1094</name>
</gene>
<dbReference type="InterPro" id="IPR017853">
    <property type="entry name" value="GH"/>
</dbReference>
<evidence type="ECO:0000313" key="3">
    <source>
        <dbReference type="Proteomes" id="UP000007013"/>
    </source>
</evidence>
<dbReference type="SUPFAM" id="SSF51445">
    <property type="entry name" value="(Trans)glycosidases"/>
    <property type="match status" value="1"/>
</dbReference>
<sequence length="425" mass="47180">MRQAKQPKRPIVLGQTPNHSMNVTQSLMVVSCLALGSLVSRAAPVPGADVRLQDYSTIRGANYCSAGGHHREHWRKFDLQEAQRDLDYAREVGLNHVRVFLSYSVYLENKEAFRRNLRDLARACQARGIGLMPVVSYKSEMIKEAAPYPLSRAWAQELIDTLGDEPALAFWDVFNEPDYPPTSATRAEVTAYARVLAQIFRELDTRRPRTPITIGFAYEKSMEENGDVVDVLSYHDYSPTRAEIRGNIAAAQAFAAGMKKPVINTEIGCTARANPYDVAIEEHARAGMGFYVWELMVTKNWGNVHGIFYPDGTVRDPSIAAALLGLYRNRGAEAVAEFPDREGSVTRTVAEGRTWLSDTNAPSSEGRKLAETAANLLEANQLVPMHNLPTRRVALLPDGDIAALRALLSELLDALEPYQRPPEAK</sequence>
<dbReference type="Gene3D" id="3.20.20.80">
    <property type="entry name" value="Glycosidases"/>
    <property type="match status" value="1"/>
</dbReference>
<dbReference type="eggNOG" id="COG3934">
    <property type="taxonomic scope" value="Bacteria"/>
</dbReference>
<keyword evidence="3" id="KW-1185">Reference proteome</keyword>
<evidence type="ECO:0008006" key="4">
    <source>
        <dbReference type="Google" id="ProtNLM"/>
    </source>
</evidence>
<accession>B1ZMN7</accession>
<protein>
    <recommendedName>
        <fullName evidence="4">Glycoside hydrolase family 5 domain-containing protein</fullName>
    </recommendedName>
</protein>
<feature type="signal peptide" evidence="1">
    <location>
        <begin position="1"/>
        <end position="42"/>
    </location>
</feature>
<name>B1ZMN7_OPITP</name>
<dbReference type="HOGENOM" id="CLU_629633_0_0_0"/>
<dbReference type="KEGG" id="ote:Oter_1094"/>
<reference evidence="2 3" key="1">
    <citation type="journal article" date="2011" name="J. Bacteriol.">
        <title>Genome sequence of the verrucomicrobium Opitutus terrae PB90-1, an abundant inhabitant of rice paddy soil ecosystems.</title>
        <authorList>
            <person name="van Passel M.W."/>
            <person name="Kant R."/>
            <person name="Palva A."/>
            <person name="Copeland A."/>
            <person name="Lucas S."/>
            <person name="Lapidus A."/>
            <person name="Glavina del Rio T."/>
            <person name="Pitluck S."/>
            <person name="Goltsman E."/>
            <person name="Clum A."/>
            <person name="Sun H."/>
            <person name="Schmutz J."/>
            <person name="Larimer F.W."/>
            <person name="Land M.L."/>
            <person name="Hauser L."/>
            <person name="Kyrpides N."/>
            <person name="Mikhailova N."/>
            <person name="Richardson P.P."/>
            <person name="Janssen P.H."/>
            <person name="de Vos W.M."/>
            <person name="Smidt H."/>
        </authorList>
    </citation>
    <scope>NUCLEOTIDE SEQUENCE [LARGE SCALE GENOMIC DNA]</scope>
    <source>
        <strain evidence="3">DSM 11246 / JCM 15787 / PB90-1</strain>
    </source>
</reference>
<dbReference type="CAZy" id="GH5">
    <property type="family name" value="Glycoside Hydrolase Family 5"/>
</dbReference>
<evidence type="ECO:0000313" key="2">
    <source>
        <dbReference type="EMBL" id="ACB74382.1"/>
    </source>
</evidence>
<proteinExistence type="predicted"/>
<dbReference type="AlphaFoldDB" id="B1ZMN7"/>
<dbReference type="PROSITE" id="PS51257">
    <property type="entry name" value="PROKAR_LIPOPROTEIN"/>
    <property type="match status" value="1"/>
</dbReference>
<dbReference type="EMBL" id="CP001032">
    <property type="protein sequence ID" value="ACB74382.1"/>
    <property type="molecule type" value="Genomic_DNA"/>
</dbReference>
<organism evidence="2 3">
    <name type="scientific">Opitutus terrae (strain DSM 11246 / JCM 15787 / PB90-1)</name>
    <dbReference type="NCBI Taxonomy" id="452637"/>
    <lineage>
        <taxon>Bacteria</taxon>
        <taxon>Pseudomonadati</taxon>
        <taxon>Verrucomicrobiota</taxon>
        <taxon>Opitutia</taxon>
        <taxon>Opitutales</taxon>
        <taxon>Opitutaceae</taxon>
        <taxon>Opitutus</taxon>
    </lineage>
</organism>
<dbReference type="Proteomes" id="UP000007013">
    <property type="component" value="Chromosome"/>
</dbReference>
<dbReference type="RefSeq" id="WP_012373920.1">
    <property type="nucleotide sequence ID" value="NC_010571.1"/>
</dbReference>
<feature type="chain" id="PRO_5002772517" description="Glycoside hydrolase family 5 domain-containing protein" evidence="1">
    <location>
        <begin position="43"/>
        <end position="425"/>
    </location>
</feature>
<evidence type="ECO:0000256" key="1">
    <source>
        <dbReference type="SAM" id="SignalP"/>
    </source>
</evidence>
<keyword evidence="1" id="KW-0732">Signal</keyword>
<dbReference type="STRING" id="452637.Oter_1094"/>